<keyword evidence="1" id="KW-0614">Plasmid</keyword>
<proteinExistence type="predicted"/>
<gene>
    <name evidence="1" type="ORF">Cha6605_6192</name>
</gene>
<dbReference type="EMBL" id="CP003601">
    <property type="protein sequence ID" value="AFY97022.1"/>
    <property type="molecule type" value="Genomic_DNA"/>
</dbReference>
<keyword evidence="2" id="KW-1185">Reference proteome</keyword>
<organism evidence="1 2">
    <name type="scientific">Chamaesiphon minutus (strain ATCC 27169 / PCC 6605)</name>
    <dbReference type="NCBI Taxonomy" id="1173020"/>
    <lineage>
        <taxon>Bacteria</taxon>
        <taxon>Bacillati</taxon>
        <taxon>Cyanobacteriota</taxon>
        <taxon>Cyanophyceae</taxon>
        <taxon>Gomontiellales</taxon>
        <taxon>Chamaesiphonaceae</taxon>
        <taxon>Chamaesiphon</taxon>
    </lineage>
</organism>
<name>K9UPK6_CHAP6</name>
<dbReference type="Proteomes" id="UP000010366">
    <property type="component" value="Plasmid pCHA6605.01"/>
</dbReference>
<evidence type="ECO:0000313" key="1">
    <source>
        <dbReference type="EMBL" id="AFY97022.1"/>
    </source>
</evidence>
<sequence>MNLQTILTTHNDFPPIALTSRLSRITFPITRRRQPLYYNQLSAIGVRGRCYATIAHRLGDSTVHTNFI</sequence>
<protein>
    <submittedName>
        <fullName evidence="1">Uncharacterized protein</fullName>
    </submittedName>
</protein>
<dbReference type="AlphaFoldDB" id="K9UPK6"/>
<dbReference type="RefSeq" id="WP_015328907.1">
    <property type="nucleotide sequence ID" value="NC_020053.1"/>
</dbReference>
<dbReference type="HOGENOM" id="CLU_2786304_0_0_3"/>
<geneLocation type="plasmid" evidence="1 2">
    <name>pCHA6605.01</name>
</geneLocation>
<accession>K9UPK6</accession>
<dbReference type="KEGG" id="cmp:Cha6605_6192"/>
<reference evidence="1 2" key="1">
    <citation type="submission" date="2012-05" db="EMBL/GenBank/DDBJ databases">
        <title>Noncontiguous Finished plasmid 1 of genome of Chamaesiphon sp. PCC 6605.</title>
        <authorList>
            <consortium name="US DOE Joint Genome Institute"/>
            <person name="Gugger M."/>
            <person name="Coursin T."/>
            <person name="Rippka R."/>
            <person name="Tandeau De Marsac N."/>
            <person name="Huntemann M."/>
            <person name="Wei C.-L."/>
            <person name="Han J."/>
            <person name="Detter J.C."/>
            <person name="Han C."/>
            <person name="Tapia R."/>
            <person name="Chen A."/>
            <person name="Kyrpides N."/>
            <person name="Mavromatis K."/>
            <person name="Markowitz V."/>
            <person name="Szeto E."/>
            <person name="Ivanova N."/>
            <person name="Pagani I."/>
            <person name="Pati A."/>
            <person name="Goodwin L."/>
            <person name="Nordberg H.P."/>
            <person name="Cantor M.N."/>
            <person name="Hua S.X."/>
            <person name="Woyke T."/>
            <person name="Kerfeld C.A."/>
        </authorList>
    </citation>
    <scope>NUCLEOTIDE SEQUENCE [LARGE SCALE GENOMIC DNA]</scope>
    <source>
        <strain evidence="2">ATCC 27169 / PCC 6605</strain>
        <plasmid evidence="2">Plasmid pCHA6605.01</plasmid>
    </source>
</reference>
<evidence type="ECO:0000313" key="2">
    <source>
        <dbReference type="Proteomes" id="UP000010366"/>
    </source>
</evidence>